<dbReference type="InterPro" id="IPR002052">
    <property type="entry name" value="DNA_methylase_N6_adenine_CS"/>
</dbReference>
<evidence type="ECO:0000256" key="4">
    <source>
        <dbReference type="ARBA" id="ARBA00022679"/>
    </source>
</evidence>
<evidence type="ECO:0000256" key="1">
    <source>
        <dbReference type="ARBA" id="ARBA00006594"/>
    </source>
</evidence>
<keyword evidence="5" id="KW-0949">S-adenosyl-L-methionine</keyword>
<dbReference type="InterPro" id="IPR002295">
    <property type="entry name" value="N4/N6-MTase_EcoPI_Mod-like"/>
</dbReference>
<evidence type="ECO:0000256" key="5">
    <source>
        <dbReference type="ARBA" id="ARBA00022691"/>
    </source>
</evidence>
<evidence type="ECO:0000313" key="10">
    <source>
        <dbReference type="Proteomes" id="UP001221909"/>
    </source>
</evidence>
<dbReference type="SUPFAM" id="SSF53335">
    <property type="entry name" value="S-adenosyl-L-methionine-dependent methyltransferases"/>
    <property type="match status" value="1"/>
</dbReference>
<accession>A0ABT5MQD0</accession>
<evidence type="ECO:0000256" key="6">
    <source>
        <dbReference type="ARBA" id="ARBA00047942"/>
    </source>
</evidence>
<comment type="caution">
    <text evidence="9">The sequence shown here is derived from an EMBL/GenBank/DDBJ whole genome shotgun (WGS) entry which is preliminary data.</text>
</comment>
<evidence type="ECO:0000313" key="9">
    <source>
        <dbReference type="EMBL" id="MDD0824389.1"/>
    </source>
</evidence>
<evidence type="ECO:0000256" key="3">
    <source>
        <dbReference type="ARBA" id="ARBA00022603"/>
    </source>
</evidence>
<reference evidence="9 10" key="1">
    <citation type="submission" date="2023-02" db="EMBL/GenBank/DDBJ databases">
        <title>Mannheimia cairiniae sp. nov., a novel species of Mannheimia obtained from moscovy ducks (Cairina moschata) and reclassification of Mannheimia ovis as heterotypic synonym of Mannheimia pernigra.</title>
        <authorList>
            <person name="Christensen H."/>
        </authorList>
    </citation>
    <scope>NUCLEOTIDE SEQUENCE [LARGE SCALE GENOMIC DNA]</scope>
    <source>
        <strain evidence="9 10">AT1</strain>
    </source>
</reference>
<evidence type="ECO:0000256" key="7">
    <source>
        <dbReference type="SAM" id="MobiDB-lite"/>
    </source>
</evidence>
<comment type="catalytic activity">
    <reaction evidence="6">
        <text>a 2'-deoxyadenosine in DNA + S-adenosyl-L-methionine = an N(6)-methyl-2'-deoxyadenosine in DNA + S-adenosyl-L-homocysteine + H(+)</text>
        <dbReference type="Rhea" id="RHEA:15197"/>
        <dbReference type="Rhea" id="RHEA-COMP:12418"/>
        <dbReference type="Rhea" id="RHEA-COMP:12419"/>
        <dbReference type="ChEBI" id="CHEBI:15378"/>
        <dbReference type="ChEBI" id="CHEBI:57856"/>
        <dbReference type="ChEBI" id="CHEBI:59789"/>
        <dbReference type="ChEBI" id="CHEBI:90615"/>
        <dbReference type="ChEBI" id="CHEBI:90616"/>
        <dbReference type="EC" id="2.1.1.72"/>
    </reaction>
</comment>
<name>A0ABT5MQD0_9PAST</name>
<proteinExistence type="inferred from homology"/>
<feature type="region of interest" description="Disordered" evidence="7">
    <location>
        <begin position="554"/>
        <end position="573"/>
    </location>
</feature>
<sequence>MQEIFQINQADLDFGIYRILNSRQEQINEFLQKTLPAKIKKAFSNNFEQEISVYNHLYIFFSRYYDQGDFISQRRYKGDTYAIPYAGEEVMLHWANKDQYYTKSGENFSNYAFTLENGKKVQFRLVEADTAKDNRKDNDQTRLFALIEPQIKIDTDENGDEIQTDILPIEENGDLLTIRFEYIAVKKEKGKTQEKLQKEYILQAVEKIKTFAVSDDFQEIFTLKPTDTNKTRTLLEKYLTDYTTKNTADYFIHKNLGKFLNQELDFYIKNEVMDLDNIQDSTDFSHIEQNLQTIKTLKTVAKEIIAFLAQLEDFQKKLWLKKKFVADCHYLITLDHLNETQIQVALNNPKQTAQWQALFNVDTSGLNVAEICKNYPHLVVDTSLFEPNFQADVLGNLSNLDEKTNGLLIHSDNFQALNLLQERYKEQVKCIYIDPPYNTNASEIIYKNGYKHSSWCSLLENRMTVSRSLLSSDGLISIAIDGLEFSNLEILTKEVFGIDNFVTSIAIQHNPKGREKEFFADSHEYMIIASKQKNTAITNRLSLSQEEIEKKYSKGNEQERYRELPLRRSGSEAQREDRPYMYFPFLCSKSDLSLSLLSDDEYKKIYDGSKFNDDYVNELKSKYEESGFYFVLPIRNDGSKGRWRWGFKSCIDGIKTGVLFAKRDKEKITIYAKDEVDTTFLPKTLWYGDRYDASSKGTNILKAIVPNSGFDYPKSVYQVQDSIHISSFKDSTILDYFAGSGTTAHAVINLNREDNGNRKYILVEQGEYFDTVLKPRVQKVIFAKEWKDGKPQSDKGVFDGVSQIVKVLKLESYEDTLNNLELKQPASDLFAQNEALQNDYLLHYMLNVESRESLLNTQHFAKPFDYQLNIATTSAGAYEAKTIDLVETFNYLIGLRVSEINDKRENGLLTVQGTNTSGEKTLIIWRDCKKYDYDRLNDYLNRHKINPQESEFDVVYINGDHNIPTVFADSDESIKTLKVRSIEAEFLQRMFG</sequence>
<gene>
    <name evidence="9" type="ORF">PTQ27_07930</name>
</gene>
<keyword evidence="4" id="KW-0808">Transferase</keyword>
<dbReference type="EMBL" id="JAQSJE010000008">
    <property type="protein sequence ID" value="MDD0824389.1"/>
    <property type="molecule type" value="Genomic_DNA"/>
</dbReference>
<dbReference type="RefSeq" id="WP_273748031.1">
    <property type="nucleotide sequence ID" value="NZ_JAQSJE010000008.1"/>
</dbReference>
<organism evidence="9 10">
    <name type="scientific">Mannheimia cairinae</name>
    <dbReference type="NCBI Taxonomy" id="3025936"/>
    <lineage>
        <taxon>Bacteria</taxon>
        <taxon>Pseudomonadati</taxon>
        <taxon>Pseudomonadota</taxon>
        <taxon>Gammaproteobacteria</taxon>
        <taxon>Pasteurellales</taxon>
        <taxon>Pasteurellaceae</taxon>
        <taxon>Mannheimia</taxon>
    </lineage>
</organism>
<feature type="domain" description="DNA methylase N-4/N-6" evidence="8">
    <location>
        <begin position="428"/>
        <end position="768"/>
    </location>
</feature>
<comment type="similarity">
    <text evidence="1">Belongs to the N(4)/N(6)-methyltransferase family.</text>
</comment>
<dbReference type="Gene3D" id="3.40.50.150">
    <property type="entry name" value="Vaccinia Virus protein VP39"/>
    <property type="match status" value="1"/>
</dbReference>
<dbReference type="Proteomes" id="UP001221909">
    <property type="component" value="Unassembled WGS sequence"/>
</dbReference>
<keyword evidence="10" id="KW-1185">Reference proteome</keyword>
<dbReference type="InterPro" id="IPR029063">
    <property type="entry name" value="SAM-dependent_MTases_sf"/>
</dbReference>
<dbReference type="PRINTS" id="PR00506">
    <property type="entry name" value="D21N6MTFRASE"/>
</dbReference>
<protein>
    <recommendedName>
        <fullName evidence="2">site-specific DNA-methyltransferase (adenine-specific)</fullName>
        <ecNumber evidence="2">2.1.1.72</ecNumber>
    </recommendedName>
</protein>
<dbReference type="InterPro" id="IPR002941">
    <property type="entry name" value="DNA_methylase_N4/N6"/>
</dbReference>
<evidence type="ECO:0000256" key="2">
    <source>
        <dbReference type="ARBA" id="ARBA00011900"/>
    </source>
</evidence>
<keyword evidence="3" id="KW-0489">Methyltransferase</keyword>
<dbReference type="PROSITE" id="PS00092">
    <property type="entry name" value="N6_MTASE"/>
    <property type="match status" value="1"/>
</dbReference>
<dbReference type="EC" id="2.1.1.72" evidence="2"/>
<evidence type="ECO:0000259" key="8">
    <source>
        <dbReference type="Pfam" id="PF01555"/>
    </source>
</evidence>
<dbReference type="Pfam" id="PF01555">
    <property type="entry name" value="N6_N4_Mtase"/>
    <property type="match status" value="1"/>
</dbReference>